<reference evidence="2 3" key="1">
    <citation type="submission" date="2014-05" db="EMBL/GenBank/DDBJ databases">
        <title>Draft Genome Sequence of Kitasatospora cheerisanensis KCTC 2395.</title>
        <authorList>
            <person name="Nam D.H."/>
        </authorList>
    </citation>
    <scope>NUCLEOTIDE SEQUENCE [LARGE SCALE GENOMIC DNA]</scope>
    <source>
        <strain evidence="2 3">KCTC 2395</strain>
    </source>
</reference>
<keyword evidence="3" id="KW-1185">Reference proteome</keyword>
<evidence type="ECO:0008006" key="4">
    <source>
        <dbReference type="Google" id="ProtNLM"/>
    </source>
</evidence>
<feature type="signal peptide" evidence="1">
    <location>
        <begin position="1"/>
        <end position="29"/>
    </location>
</feature>
<evidence type="ECO:0000313" key="3">
    <source>
        <dbReference type="Proteomes" id="UP000027178"/>
    </source>
</evidence>
<dbReference type="eggNOG" id="ENOG502ZEAS">
    <property type="taxonomic scope" value="Bacteria"/>
</dbReference>
<evidence type="ECO:0000256" key="1">
    <source>
        <dbReference type="SAM" id="SignalP"/>
    </source>
</evidence>
<dbReference type="HOGENOM" id="CLU_1719910_0_0_11"/>
<accession>A0A066Z3R2</accession>
<protein>
    <recommendedName>
        <fullName evidence="4">Secreted protein</fullName>
    </recommendedName>
</protein>
<organism evidence="2 3">
    <name type="scientific">Kitasatospora cheerisanensis KCTC 2395</name>
    <dbReference type="NCBI Taxonomy" id="1348663"/>
    <lineage>
        <taxon>Bacteria</taxon>
        <taxon>Bacillati</taxon>
        <taxon>Actinomycetota</taxon>
        <taxon>Actinomycetes</taxon>
        <taxon>Kitasatosporales</taxon>
        <taxon>Streptomycetaceae</taxon>
        <taxon>Kitasatospora</taxon>
    </lineage>
</organism>
<dbReference type="RefSeq" id="WP_035858140.1">
    <property type="nucleotide sequence ID" value="NZ_KK853997.1"/>
</dbReference>
<comment type="caution">
    <text evidence="2">The sequence shown here is derived from an EMBL/GenBank/DDBJ whole genome shotgun (WGS) entry which is preliminary data.</text>
</comment>
<gene>
    <name evidence="2" type="ORF">KCH_02090</name>
</gene>
<proteinExistence type="predicted"/>
<dbReference type="Proteomes" id="UP000027178">
    <property type="component" value="Unassembled WGS sequence"/>
</dbReference>
<dbReference type="OrthoDB" id="3872474at2"/>
<name>A0A066Z3R2_9ACTN</name>
<dbReference type="PATRIC" id="fig|1348663.4.peg.190"/>
<dbReference type="EMBL" id="JNBY01000007">
    <property type="protein sequence ID" value="KDN88132.1"/>
    <property type="molecule type" value="Genomic_DNA"/>
</dbReference>
<evidence type="ECO:0000313" key="2">
    <source>
        <dbReference type="EMBL" id="KDN88132.1"/>
    </source>
</evidence>
<dbReference type="AlphaFoldDB" id="A0A066Z3R2"/>
<sequence length="152" mass="15051">MNRRPTKALTLLAAGLATAGALMASPAQAATSTTTATETCSPWSLQSGLMTQVCASITGGSVQFLGRVALAGPPSPDFPPQQQELATTLSGQVVGGASLGSTSQYVNFLASTVTVNGPSGTVACGSTVSGTFSVTKFGWGPSPVTVNAVVPC</sequence>
<feature type="chain" id="PRO_5001635556" description="Secreted protein" evidence="1">
    <location>
        <begin position="30"/>
        <end position="152"/>
    </location>
</feature>
<keyword evidence="1" id="KW-0732">Signal</keyword>